<sequence length="99" mass="11016">MGELGGREVLQQVADGAGAQRARHVRPVVEGGQHDDPAARHPERRRLRRDGPRRGPLHRYHRIEGGTHTDGLVALDPAGTRPMQQDFVAAFDELVAWTR</sequence>
<accession>A0ABP9EBU3</accession>
<reference evidence="3" key="1">
    <citation type="journal article" date="2019" name="Int. J. Syst. Evol. Microbiol.">
        <title>The Global Catalogue of Microorganisms (GCM) 10K type strain sequencing project: providing services to taxonomists for standard genome sequencing and annotation.</title>
        <authorList>
            <consortium name="The Broad Institute Genomics Platform"/>
            <consortium name="The Broad Institute Genome Sequencing Center for Infectious Disease"/>
            <person name="Wu L."/>
            <person name="Ma J."/>
        </authorList>
    </citation>
    <scope>NUCLEOTIDE SEQUENCE [LARGE SCALE GENOMIC DNA]</scope>
    <source>
        <strain evidence="3">JCM 13006</strain>
    </source>
</reference>
<comment type="caution">
    <text evidence="2">The sequence shown here is derived from an EMBL/GenBank/DDBJ whole genome shotgun (WGS) entry which is preliminary data.</text>
</comment>
<evidence type="ECO:0000313" key="2">
    <source>
        <dbReference type="EMBL" id="GAA4874877.1"/>
    </source>
</evidence>
<protein>
    <submittedName>
        <fullName evidence="2">Uncharacterized protein</fullName>
    </submittedName>
</protein>
<dbReference type="EMBL" id="BAABIS010000001">
    <property type="protein sequence ID" value="GAA4874877.1"/>
    <property type="molecule type" value="Genomic_DNA"/>
</dbReference>
<feature type="region of interest" description="Disordered" evidence="1">
    <location>
        <begin position="1"/>
        <end position="71"/>
    </location>
</feature>
<evidence type="ECO:0000313" key="3">
    <source>
        <dbReference type="Proteomes" id="UP001501752"/>
    </source>
</evidence>
<dbReference type="Proteomes" id="UP001501752">
    <property type="component" value="Unassembled WGS sequence"/>
</dbReference>
<feature type="compositionally biased region" description="Basic and acidic residues" evidence="1">
    <location>
        <begin position="32"/>
        <end position="41"/>
    </location>
</feature>
<name>A0ABP9EBU3_9ACTN</name>
<gene>
    <name evidence="2" type="ORF">GCM10023235_62630</name>
</gene>
<proteinExistence type="predicted"/>
<keyword evidence="3" id="KW-1185">Reference proteome</keyword>
<evidence type="ECO:0000256" key="1">
    <source>
        <dbReference type="SAM" id="MobiDB-lite"/>
    </source>
</evidence>
<organism evidence="2 3">
    <name type="scientific">Kitasatospora terrestris</name>
    <dbReference type="NCBI Taxonomy" id="258051"/>
    <lineage>
        <taxon>Bacteria</taxon>
        <taxon>Bacillati</taxon>
        <taxon>Actinomycetota</taxon>
        <taxon>Actinomycetes</taxon>
        <taxon>Kitasatosporales</taxon>
        <taxon>Streptomycetaceae</taxon>
        <taxon>Kitasatospora</taxon>
    </lineage>
</organism>